<gene>
    <name evidence="13" type="primary">mlaE</name>
    <name evidence="13" type="ORF">ISS99_11870</name>
</gene>
<dbReference type="PANTHER" id="PTHR30188:SF4">
    <property type="entry name" value="PROTEIN TRIGALACTOSYLDIACYLGLYCEROL 1, CHLOROPLASTIC"/>
    <property type="match status" value="1"/>
</dbReference>
<protein>
    <recommendedName>
        <fullName evidence="5">Intermembrane phospholipid transport system permease protein MlaE</fullName>
    </recommendedName>
</protein>
<evidence type="ECO:0000256" key="9">
    <source>
        <dbReference type="ARBA" id="ARBA00022692"/>
    </source>
</evidence>
<evidence type="ECO:0000256" key="12">
    <source>
        <dbReference type="RuleBase" id="RU362044"/>
    </source>
</evidence>
<keyword evidence="8 12" id="KW-0997">Cell inner membrane</keyword>
<evidence type="ECO:0000256" key="8">
    <source>
        <dbReference type="ARBA" id="ARBA00022519"/>
    </source>
</evidence>
<comment type="function">
    <text evidence="1">Part of the ABC transporter complex MlaFEDB, which is involved in a phospholipid transport pathway that maintains lipid asymmetry in the outer membrane by retrograde trafficking of phospholipids from the outer membrane to the inner membrane. Probably responsible for the translocation of the substrate across the membrane.</text>
</comment>
<dbReference type="PANTHER" id="PTHR30188">
    <property type="entry name" value="ABC TRANSPORTER PERMEASE PROTEIN-RELATED"/>
    <property type="match status" value="1"/>
</dbReference>
<keyword evidence="10 12" id="KW-1133">Transmembrane helix</keyword>
<dbReference type="Pfam" id="PF02405">
    <property type="entry name" value="MlaE"/>
    <property type="match status" value="1"/>
</dbReference>
<reference evidence="13" key="1">
    <citation type="submission" date="2020-10" db="EMBL/GenBank/DDBJ databases">
        <title>Phylogeny of dyella-like bacteria.</title>
        <authorList>
            <person name="Fu J."/>
        </authorList>
    </citation>
    <scope>NUCLEOTIDE SEQUENCE</scope>
    <source>
        <strain evidence="13">DHON07</strain>
    </source>
</reference>
<dbReference type="InterPro" id="IPR030802">
    <property type="entry name" value="Permease_MalE"/>
</dbReference>
<evidence type="ECO:0000256" key="10">
    <source>
        <dbReference type="ARBA" id="ARBA00022989"/>
    </source>
</evidence>
<proteinExistence type="inferred from homology"/>
<feature type="transmembrane region" description="Helical" evidence="12">
    <location>
        <begin position="198"/>
        <end position="219"/>
    </location>
</feature>
<evidence type="ECO:0000256" key="11">
    <source>
        <dbReference type="ARBA" id="ARBA00023136"/>
    </source>
</evidence>
<sequence length="258" mass="27260">MSAQTGRSNNVVMDSLAQIGHCGLFLLRILASVPRSMRYVRETVRQLWFVGAMSLTIIMTCGLFVGMVLGLQLYHVLAIFGGTSATGSVVALAIYRELGPVVTALLFAGRAGTSITAEIGLMRATDQIAAMEMMAVDPIAYVAAPRFLAGLIAMPLLCCVFCAMGVFGGHLVGVSWLGIDNGTFWSNMTATVDVWQDIVSGVVWKSAAFGAVIALIAVFQGYTTPPTSEGVAYATTRTVVASSIAILALDFVLTAFLM</sequence>
<dbReference type="NCBIfam" id="TIGR00056">
    <property type="entry name" value="MlaE family lipid ABC transporter permease subunit"/>
    <property type="match status" value="1"/>
</dbReference>
<dbReference type="RefSeq" id="WP_204631827.1">
    <property type="nucleotide sequence ID" value="NZ_BSOC01000002.1"/>
</dbReference>
<evidence type="ECO:0000256" key="7">
    <source>
        <dbReference type="ARBA" id="ARBA00022475"/>
    </source>
</evidence>
<comment type="subcellular location">
    <subcellularLocation>
        <location evidence="2 12">Cell inner membrane</location>
        <topology evidence="2 12">Multi-pass membrane protein</topology>
    </subcellularLocation>
</comment>
<dbReference type="InterPro" id="IPR003453">
    <property type="entry name" value="ABC_MlaE_roteobac"/>
</dbReference>
<keyword evidence="7" id="KW-1003">Cell membrane</keyword>
<evidence type="ECO:0000256" key="1">
    <source>
        <dbReference type="ARBA" id="ARBA00002460"/>
    </source>
</evidence>
<evidence type="ECO:0000256" key="5">
    <source>
        <dbReference type="ARBA" id="ARBA00020857"/>
    </source>
</evidence>
<evidence type="ECO:0000256" key="6">
    <source>
        <dbReference type="ARBA" id="ARBA00022448"/>
    </source>
</evidence>
<feature type="transmembrane region" description="Helical" evidence="12">
    <location>
        <begin position="147"/>
        <end position="177"/>
    </location>
</feature>
<evidence type="ECO:0000256" key="2">
    <source>
        <dbReference type="ARBA" id="ARBA00004429"/>
    </source>
</evidence>
<evidence type="ECO:0000313" key="13">
    <source>
        <dbReference type="EMBL" id="MBM7130228.1"/>
    </source>
</evidence>
<comment type="caution">
    <text evidence="13">The sequence shown here is derived from an EMBL/GenBank/DDBJ whole genome shotgun (WGS) entry which is preliminary data.</text>
</comment>
<dbReference type="Proteomes" id="UP001430193">
    <property type="component" value="Unassembled WGS sequence"/>
</dbReference>
<evidence type="ECO:0000256" key="4">
    <source>
        <dbReference type="ARBA" id="ARBA00011380"/>
    </source>
</evidence>
<evidence type="ECO:0000256" key="3">
    <source>
        <dbReference type="ARBA" id="ARBA00007556"/>
    </source>
</evidence>
<dbReference type="NCBIfam" id="NF033619">
    <property type="entry name" value="perm_MlaE_1"/>
    <property type="match status" value="1"/>
</dbReference>
<keyword evidence="11 12" id="KW-0472">Membrane</keyword>
<evidence type="ECO:0000313" key="14">
    <source>
        <dbReference type="Proteomes" id="UP001430193"/>
    </source>
</evidence>
<keyword evidence="6" id="KW-0813">Transport</keyword>
<accession>A0ABS2KH29</accession>
<feature type="transmembrane region" description="Helical" evidence="12">
    <location>
        <begin position="239"/>
        <end position="257"/>
    </location>
</feature>
<name>A0ABS2KH29_9GAMM</name>
<comment type="similarity">
    <text evidence="3 12">Belongs to the MlaE permease family.</text>
</comment>
<keyword evidence="14" id="KW-1185">Reference proteome</keyword>
<keyword evidence="9 12" id="KW-0812">Transmembrane</keyword>
<organism evidence="13 14">
    <name type="scientific">Dyella mobilis</name>
    <dbReference type="NCBI Taxonomy" id="1849582"/>
    <lineage>
        <taxon>Bacteria</taxon>
        <taxon>Pseudomonadati</taxon>
        <taxon>Pseudomonadota</taxon>
        <taxon>Gammaproteobacteria</taxon>
        <taxon>Lysobacterales</taxon>
        <taxon>Rhodanobacteraceae</taxon>
        <taxon>Dyella</taxon>
    </lineage>
</organism>
<dbReference type="EMBL" id="JADIKF010000039">
    <property type="protein sequence ID" value="MBM7130228.1"/>
    <property type="molecule type" value="Genomic_DNA"/>
</dbReference>
<feature type="transmembrane region" description="Helical" evidence="12">
    <location>
        <begin position="47"/>
        <end position="69"/>
    </location>
</feature>
<comment type="subunit">
    <text evidence="4">The complex is composed of two ATP-binding proteins (MlaF), two transmembrane proteins (MlaE), two cytoplasmic solute-binding proteins (MlaB) and six periplasmic solute-binding proteins (MlaD).</text>
</comment>
<feature type="transmembrane region" description="Helical" evidence="12">
    <location>
        <begin position="76"/>
        <end position="95"/>
    </location>
</feature>
<dbReference type="InterPro" id="IPR053408">
    <property type="entry name" value="MlaE_Permease"/>
</dbReference>